<dbReference type="OrthoDB" id="73890at2759"/>
<name>A0A1C7LTV0_GRIFR</name>
<accession>A0A1C7LTV0</accession>
<evidence type="ECO:0000313" key="1">
    <source>
        <dbReference type="EMBL" id="OBZ67958.1"/>
    </source>
</evidence>
<gene>
    <name evidence="1" type="ORF">A0H81_12313</name>
</gene>
<organism evidence="1 2">
    <name type="scientific">Grifola frondosa</name>
    <name type="common">Maitake</name>
    <name type="synonym">Polyporus frondosus</name>
    <dbReference type="NCBI Taxonomy" id="5627"/>
    <lineage>
        <taxon>Eukaryota</taxon>
        <taxon>Fungi</taxon>
        <taxon>Dikarya</taxon>
        <taxon>Basidiomycota</taxon>
        <taxon>Agaricomycotina</taxon>
        <taxon>Agaricomycetes</taxon>
        <taxon>Polyporales</taxon>
        <taxon>Grifolaceae</taxon>
        <taxon>Grifola</taxon>
    </lineage>
</organism>
<dbReference type="Gene3D" id="3.40.50.150">
    <property type="entry name" value="Vaccinia Virus protein VP39"/>
    <property type="match status" value="1"/>
</dbReference>
<comment type="caution">
    <text evidence="1">The sequence shown here is derived from an EMBL/GenBank/DDBJ whole genome shotgun (WGS) entry which is preliminary data.</text>
</comment>
<evidence type="ECO:0000313" key="2">
    <source>
        <dbReference type="Proteomes" id="UP000092993"/>
    </source>
</evidence>
<dbReference type="InterPro" id="IPR029063">
    <property type="entry name" value="SAM-dependent_MTases_sf"/>
</dbReference>
<dbReference type="EMBL" id="LUGG01000023">
    <property type="protein sequence ID" value="OBZ67958.1"/>
    <property type="molecule type" value="Genomic_DNA"/>
</dbReference>
<dbReference type="AlphaFoldDB" id="A0A1C7LTV0"/>
<dbReference type="Pfam" id="PF01135">
    <property type="entry name" value="PCMT"/>
    <property type="match status" value="1"/>
</dbReference>
<proteinExistence type="predicted"/>
<keyword evidence="2" id="KW-1185">Reference proteome</keyword>
<protein>
    <submittedName>
        <fullName evidence="1">Uncharacterized protein</fullName>
    </submittedName>
</protein>
<dbReference type="Proteomes" id="UP000092993">
    <property type="component" value="Unassembled WGS sequence"/>
</dbReference>
<sequence>MFGPGILASTGESNSGHSTHISFISAIQHTRDMVPIFHEVSYKIRRVSPVTVVPHIKSDPALAAMNKVGRAHYVLWKDEAYQDSPQPIGYDATISAPHMVRISPLSTGPAYRP</sequence>
<reference evidence="1 2" key="1">
    <citation type="submission" date="2016-03" db="EMBL/GenBank/DDBJ databases">
        <title>Whole genome sequencing of Grifola frondosa 9006-11.</title>
        <authorList>
            <person name="Min B."/>
            <person name="Park H."/>
            <person name="Kim J.-G."/>
            <person name="Cho H."/>
            <person name="Oh Y.-L."/>
            <person name="Kong W.-S."/>
            <person name="Choi I.-G."/>
        </authorList>
    </citation>
    <scope>NUCLEOTIDE SEQUENCE [LARGE SCALE GENOMIC DNA]</scope>
    <source>
        <strain evidence="1 2">9006-11</strain>
    </source>
</reference>